<gene>
    <name evidence="1" type="ORF">SAMN02745108_00759</name>
</gene>
<proteinExistence type="predicted"/>
<sequence>MQSAKAAKNSFSKNRLRYVALRCCATSRPTSLRAKRGNLDAYKDCFTPSGFAMTVVLNFSDSAFARSRLISL</sequence>
<protein>
    <submittedName>
        <fullName evidence="1">Uncharacterized protein</fullName>
    </submittedName>
</protein>
<dbReference type="EMBL" id="FUWU01000009">
    <property type="protein sequence ID" value="SJZ49459.1"/>
    <property type="molecule type" value="Genomic_DNA"/>
</dbReference>
<evidence type="ECO:0000313" key="1">
    <source>
        <dbReference type="EMBL" id="SJZ49459.1"/>
    </source>
</evidence>
<dbReference type="AlphaFoldDB" id="A0A1T4L411"/>
<dbReference type="Proteomes" id="UP000190449">
    <property type="component" value="Unassembled WGS sequence"/>
</dbReference>
<reference evidence="1 2" key="1">
    <citation type="submission" date="2017-02" db="EMBL/GenBank/DDBJ databases">
        <authorList>
            <person name="Peterson S.W."/>
        </authorList>
    </citation>
    <scope>NUCLEOTIDE SEQUENCE [LARGE SCALE GENOMIC DNA]</scope>
    <source>
        <strain evidence="1 2">ATCC 43854</strain>
    </source>
</reference>
<dbReference type="STRING" id="28122.SAMN02745108_00759"/>
<name>A0A1T4L411_9BACT</name>
<accession>A0A1T4L411</accession>
<organism evidence="1 2">
    <name type="scientific">Fibrobacter intestinalis</name>
    <dbReference type="NCBI Taxonomy" id="28122"/>
    <lineage>
        <taxon>Bacteria</taxon>
        <taxon>Pseudomonadati</taxon>
        <taxon>Fibrobacterota</taxon>
        <taxon>Fibrobacteria</taxon>
        <taxon>Fibrobacterales</taxon>
        <taxon>Fibrobacteraceae</taxon>
        <taxon>Fibrobacter</taxon>
    </lineage>
</organism>
<evidence type="ECO:0000313" key="2">
    <source>
        <dbReference type="Proteomes" id="UP000190449"/>
    </source>
</evidence>